<reference evidence="2 3" key="1">
    <citation type="submission" date="2018-11" db="EMBL/GenBank/DDBJ databases">
        <authorList>
            <consortium name="Pathogen Informatics"/>
        </authorList>
    </citation>
    <scope>NUCLEOTIDE SEQUENCE [LARGE SCALE GENOMIC DNA]</scope>
    <source>
        <strain evidence="2 3">Zambia</strain>
    </source>
</reference>
<dbReference type="Proteomes" id="UP000277204">
    <property type="component" value="Unassembled WGS sequence"/>
</dbReference>
<evidence type="ECO:0000256" key="1">
    <source>
        <dbReference type="SAM" id="MobiDB-lite"/>
    </source>
</evidence>
<feature type="region of interest" description="Disordered" evidence="1">
    <location>
        <begin position="1"/>
        <end position="22"/>
    </location>
</feature>
<protein>
    <submittedName>
        <fullName evidence="2">Uncharacterized protein</fullName>
    </submittedName>
</protein>
<accession>A0A183N542</accession>
<proteinExistence type="predicted"/>
<gene>
    <name evidence="2" type="ORF">SMRZ_LOCUS23417</name>
</gene>
<keyword evidence="3" id="KW-1185">Reference proteome</keyword>
<dbReference type="AlphaFoldDB" id="A0A183N542"/>
<organism evidence="2 3">
    <name type="scientific">Schistosoma margrebowiei</name>
    <dbReference type="NCBI Taxonomy" id="48269"/>
    <lineage>
        <taxon>Eukaryota</taxon>
        <taxon>Metazoa</taxon>
        <taxon>Spiralia</taxon>
        <taxon>Lophotrochozoa</taxon>
        <taxon>Platyhelminthes</taxon>
        <taxon>Trematoda</taxon>
        <taxon>Digenea</taxon>
        <taxon>Strigeidida</taxon>
        <taxon>Schistosomatoidea</taxon>
        <taxon>Schistosomatidae</taxon>
        <taxon>Schistosoma</taxon>
    </lineage>
</organism>
<name>A0A183N542_9TREM</name>
<sequence>MHHWIPNLIKEGSESEVREEDEEEAEAMADYFGAVFTQKPPLGKEPDQYKKSTTTCLPWTRLRRCA</sequence>
<evidence type="ECO:0000313" key="2">
    <source>
        <dbReference type="EMBL" id="VDP47122.1"/>
    </source>
</evidence>
<dbReference type="EMBL" id="UZAI01019695">
    <property type="protein sequence ID" value="VDP47122.1"/>
    <property type="molecule type" value="Genomic_DNA"/>
</dbReference>
<evidence type="ECO:0000313" key="3">
    <source>
        <dbReference type="Proteomes" id="UP000277204"/>
    </source>
</evidence>